<dbReference type="EMBL" id="HBUE01146302">
    <property type="protein sequence ID" value="CAG6503188.1"/>
    <property type="molecule type" value="Transcribed_RNA"/>
</dbReference>
<dbReference type="AlphaFoldDB" id="A0A8D8IGX5"/>
<keyword evidence="2" id="KW-0732">Signal</keyword>
<accession>A0A8D8IGX5</accession>
<evidence type="ECO:0000256" key="2">
    <source>
        <dbReference type="SAM" id="SignalP"/>
    </source>
</evidence>
<proteinExistence type="predicted"/>
<keyword evidence="1" id="KW-0472">Membrane</keyword>
<sequence>MAAFPRLVVVVVVFFLRAGALGEVEVAGLAAVDLLGDGFGDGFGEVAAILGLRVVVVVVALGGWNSSRLRILWFSSKLTRRGEACFLRLADSSSVEDPTETLLRSSGMTSKRWVYLPLLAERRGVVALLEGLVFRLFGDRLVFSLSSSGDLMNLTPTSSGLLSASINRSAIMRSTFGLLPAPVRGLFSRE</sequence>
<evidence type="ECO:0000313" key="3">
    <source>
        <dbReference type="EMBL" id="CAG6554435.1"/>
    </source>
</evidence>
<feature type="chain" id="PRO_5036261002" evidence="2">
    <location>
        <begin position="23"/>
        <end position="190"/>
    </location>
</feature>
<protein>
    <submittedName>
        <fullName evidence="3">(northern house mosquito) hypothetical protein</fullName>
    </submittedName>
</protein>
<name>A0A8D8IGX5_CULPI</name>
<feature type="transmembrane region" description="Helical" evidence="1">
    <location>
        <begin position="46"/>
        <end position="64"/>
    </location>
</feature>
<feature type="signal peptide" evidence="2">
    <location>
        <begin position="1"/>
        <end position="22"/>
    </location>
</feature>
<keyword evidence="1" id="KW-1133">Transmembrane helix</keyword>
<keyword evidence="1" id="KW-0812">Transmembrane</keyword>
<reference evidence="3" key="1">
    <citation type="submission" date="2021-05" db="EMBL/GenBank/DDBJ databases">
        <authorList>
            <person name="Alioto T."/>
            <person name="Alioto T."/>
            <person name="Gomez Garrido J."/>
        </authorList>
    </citation>
    <scope>NUCLEOTIDE SEQUENCE</scope>
</reference>
<dbReference type="EMBL" id="HBUE01251211">
    <property type="protein sequence ID" value="CAG6554435.1"/>
    <property type="molecule type" value="Transcribed_RNA"/>
</dbReference>
<organism evidence="3">
    <name type="scientific">Culex pipiens</name>
    <name type="common">House mosquito</name>
    <dbReference type="NCBI Taxonomy" id="7175"/>
    <lineage>
        <taxon>Eukaryota</taxon>
        <taxon>Metazoa</taxon>
        <taxon>Ecdysozoa</taxon>
        <taxon>Arthropoda</taxon>
        <taxon>Hexapoda</taxon>
        <taxon>Insecta</taxon>
        <taxon>Pterygota</taxon>
        <taxon>Neoptera</taxon>
        <taxon>Endopterygota</taxon>
        <taxon>Diptera</taxon>
        <taxon>Nematocera</taxon>
        <taxon>Culicoidea</taxon>
        <taxon>Culicidae</taxon>
        <taxon>Culicinae</taxon>
        <taxon>Culicini</taxon>
        <taxon>Culex</taxon>
        <taxon>Culex</taxon>
    </lineage>
</organism>
<evidence type="ECO:0000256" key="1">
    <source>
        <dbReference type="SAM" id="Phobius"/>
    </source>
</evidence>